<dbReference type="Pfam" id="PF00067">
    <property type="entry name" value="p450"/>
    <property type="match status" value="1"/>
</dbReference>
<reference evidence="7" key="1">
    <citation type="journal article" date="2021" name="Nat. Commun.">
        <title>Genetic determinants of endophytism in the Arabidopsis root mycobiome.</title>
        <authorList>
            <person name="Mesny F."/>
            <person name="Miyauchi S."/>
            <person name="Thiergart T."/>
            <person name="Pickel B."/>
            <person name="Atanasova L."/>
            <person name="Karlsson M."/>
            <person name="Huettel B."/>
            <person name="Barry K.W."/>
            <person name="Haridas S."/>
            <person name="Chen C."/>
            <person name="Bauer D."/>
            <person name="Andreopoulos W."/>
            <person name="Pangilinan J."/>
            <person name="LaButti K."/>
            <person name="Riley R."/>
            <person name="Lipzen A."/>
            <person name="Clum A."/>
            <person name="Drula E."/>
            <person name="Henrissat B."/>
            <person name="Kohler A."/>
            <person name="Grigoriev I.V."/>
            <person name="Martin F.M."/>
            <person name="Hacquard S."/>
        </authorList>
    </citation>
    <scope>NUCLEOTIDE SEQUENCE</scope>
    <source>
        <strain evidence="7">MPI-CAGE-AT-0016</strain>
    </source>
</reference>
<name>A0A8K0XAL8_9PEZI</name>
<keyword evidence="4" id="KW-0479">Metal-binding</keyword>
<evidence type="ECO:0000256" key="1">
    <source>
        <dbReference type="ARBA" id="ARBA00001971"/>
    </source>
</evidence>
<proteinExistence type="inferred from homology"/>
<dbReference type="GO" id="GO:0020037">
    <property type="term" value="F:heme binding"/>
    <property type="evidence" value="ECO:0007669"/>
    <property type="project" value="InterPro"/>
</dbReference>
<evidence type="ECO:0000313" key="7">
    <source>
        <dbReference type="EMBL" id="KAH7376730.1"/>
    </source>
</evidence>
<keyword evidence="6" id="KW-0560">Oxidoreductase</keyword>
<dbReference type="InterPro" id="IPR001128">
    <property type="entry name" value="Cyt_P450"/>
</dbReference>
<dbReference type="PANTHER" id="PTHR24305">
    <property type="entry name" value="CYTOCHROME P450"/>
    <property type="match status" value="1"/>
</dbReference>
<accession>A0A8K0XAL8</accession>
<evidence type="ECO:0000256" key="4">
    <source>
        <dbReference type="ARBA" id="ARBA00022723"/>
    </source>
</evidence>
<comment type="similarity">
    <text evidence="2">Belongs to the cytochrome P450 family.</text>
</comment>
<evidence type="ECO:0000256" key="6">
    <source>
        <dbReference type="ARBA" id="ARBA00023033"/>
    </source>
</evidence>
<dbReference type="AlphaFoldDB" id="A0A8K0XAL8"/>
<dbReference type="Proteomes" id="UP000813385">
    <property type="component" value="Unassembled WGS sequence"/>
</dbReference>
<evidence type="ECO:0000256" key="2">
    <source>
        <dbReference type="ARBA" id="ARBA00010617"/>
    </source>
</evidence>
<organism evidence="7 8">
    <name type="scientific">Plectosphaerella cucumerina</name>
    <dbReference type="NCBI Taxonomy" id="40658"/>
    <lineage>
        <taxon>Eukaryota</taxon>
        <taxon>Fungi</taxon>
        <taxon>Dikarya</taxon>
        <taxon>Ascomycota</taxon>
        <taxon>Pezizomycotina</taxon>
        <taxon>Sordariomycetes</taxon>
        <taxon>Hypocreomycetidae</taxon>
        <taxon>Glomerellales</taxon>
        <taxon>Plectosphaerellaceae</taxon>
        <taxon>Plectosphaerella</taxon>
    </lineage>
</organism>
<dbReference type="EMBL" id="JAGPXD010000001">
    <property type="protein sequence ID" value="KAH7376730.1"/>
    <property type="molecule type" value="Genomic_DNA"/>
</dbReference>
<dbReference type="GO" id="GO:0004497">
    <property type="term" value="F:monooxygenase activity"/>
    <property type="evidence" value="ECO:0007669"/>
    <property type="project" value="UniProtKB-KW"/>
</dbReference>
<keyword evidence="6" id="KW-0503">Monooxygenase</keyword>
<dbReference type="GO" id="GO:0016705">
    <property type="term" value="F:oxidoreductase activity, acting on paired donors, with incorporation or reduction of molecular oxygen"/>
    <property type="evidence" value="ECO:0007669"/>
    <property type="project" value="InterPro"/>
</dbReference>
<comment type="caution">
    <text evidence="7">The sequence shown here is derived from an EMBL/GenBank/DDBJ whole genome shotgun (WGS) entry which is preliminary data.</text>
</comment>
<dbReference type="PANTHER" id="PTHR24305:SF166">
    <property type="entry name" value="CYTOCHROME P450 12A4, MITOCHONDRIAL-RELATED"/>
    <property type="match status" value="1"/>
</dbReference>
<dbReference type="PRINTS" id="PR00465">
    <property type="entry name" value="EP450IV"/>
</dbReference>
<comment type="cofactor">
    <cofactor evidence="1">
        <name>heme</name>
        <dbReference type="ChEBI" id="CHEBI:30413"/>
    </cofactor>
</comment>
<evidence type="ECO:0000256" key="5">
    <source>
        <dbReference type="ARBA" id="ARBA00023004"/>
    </source>
</evidence>
<dbReference type="InterPro" id="IPR050121">
    <property type="entry name" value="Cytochrome_P450_monoxygenase"/>
</dbReference>
<dbReference type="Gene3D" id="1.10.630.10">
    <property type="entry name" value="Cytochrome P450"/>
    <property type="match status" value="1"/>
</dbReference>
<keyword evidence="5" id="KW-0408">Iron</keyword>
<dbReference type="OrthoDB" id="1470350at2759"/>
<protein>
    <submittedName>
        <fullName evidence="7">Cytochrome P450</fullName>
    </submittedName>
</protein>
<dbReference type="SUPFAM" id="SSF48264">
    <property type="entry name" value="Cytochrome P450"/>
    <property type="match status" value="1"/>
</dbReference>
<evidence type="ECO:0000313" key="8">
    <source>
        <dbReference type="Proteomes" id="UP000813385"/>
    </source>
</evidence>
<dbReference type="InterPro" id="IPR002403">
    <property type="entry name" value="Cyt_P450_E_grp-IV"/>
</dbReference>
<keyword evidence="8" id="KW-1185">Reference proteome</keyword>
<dbReference type="GO" id="GO:0005506">
    <property type="term" value="F:iron ion binding"/>
    <property type="evidence" value="ECO:0007669"/>
    <property type="project" value="InterPro"/>
</dbReference>
<keyword evidence="3" id="KW-0349">Heme</keyword>
<gene>
    <name evidence="7" type="ORF">B0T11DRAFT_346864</name>
</gene>
<dbReference type="InterPro" id="IPR036396">
    <property type="entry name" value="Cyt_P450_sf"/>
</dbReference>
<evidence type="ECO:0000256" key="3">
    <source>
        <dbReference type="ARBA" id="ARBA00022617"/>
    </source>
</evidence>
<sequence length="324" mass="36447">MARLVYGKEAHLDLLGDKEGDRDMMEYLLGSRLTEAETTTLGVLLTSWFPRIAKVLEKLAPGWFIMTSKMHIWAQEATNRAMQTRPDPVGSLSAAQFLAQHLKVNGSSEVVPSVKYIQSENFDNFSAGSLTTPDTLSWLVYLLSLPQNRHRQLRLRDELRQAGVKPNSRTELHDLNKLPYLDCLLRETLRRYPPIPGSLTRVAPVGGMTVDGYFVPAGMLVSAQAASVHMDPTVFTDPSDWNPERWDLPKTCQEYRRLQRSFWTFGSGTRITYETRLGNDYYEKDEAGLLTLKRVVGEHGDGDDAGEGELFPAAAYEPIALKKL</sequence>